<feature type="region of interest" description="Disordered" evidence="8">
    <location>
        <begin position="482"/>
        <end position="510"/>
    </location>
</feature>
<feature type="compositionally biased region" description="Polar residues" evidence="8">
    <location>
        <begin position="485"/>
        <end position="495"/>
    </location>
</feature>
<sequence length="664" mass="76444">MTNKRRTRIFDSADPCLPDVPEDVLKYEREERMATEMENYSRVVYTPLSKRFSKQKNSSAKERRSLDMTNIWKRHKSEPFPDSMRKSQRISVDTIRLPSYHSVHRKTLSEDPQITRRERARRRYSTLNSTHDEIKMATERRRPGWEPGVNIQTTDVILNSVGSNITIVDYSMDRHRVAKLEVGLGDHANIELKDALHKRPEWSKVRWINVNGISWEAIAAVGETYNLHRLAVEDMVDIPQRTKMDSYYTHTFCCLPLHKLIDYDIQRRWKKDKFFFRFGPQDPEFHLASSPKSSTDEKKNATIWTEEVSSDRESASSEPSVAEKLAQTQMRTIYQWNNPEHEINARSLYLEARRPLANIKKAVGMEQVSLFLAEENIVISFFEKSAPDIENPILSRLSAPSTVLKESEDSSMLLQAIIDAVVDLIHPIIAAYRRRLDELQADAILRPSMLHTQELHFINAELTLLRNSIVPITVLANSLRDHSGSQDANRQISSQDMEDEPGQIEPDKDNAPRKIKRSRMISDMAAIYMADVVDHTLAYTQDLDVMRNNSKSMIDLIFNTISIRSSDAVRLLSLVTVIFLPLSFLASYFGMNFTEFDSLNNDVGYYWGVSIPFAVLLTAVLMWEMCVAKFRLVLSWALKKLDRRKQAKKAKQAAHNANNQVAPV</sequence>
<proteinExistence type="inferred from homology"/>
<dbReference type="PhylomeDB" id="A0A060T3A0"/>
<dbReference type="InterPro" id="IPR002523">
    <property type="entry name" value="MgTranspt_CorA/ZnTranspt_ZntB"/>
</dbReference>
<keyword evidence="5 9" id="KW-0812">Transmembrane</keyword>
<accession>A0A060T3A0</accession>
<dbReference type="PANTHER" id="PTHR46494:SF1">
    <property type="entry name" value="CORA FAMILY METAL ION TRANSPORTER (EUROFUNG)"/>
    <property type="match status" value="1"/>
</dbReference>
<dbReference type="GO" id="GO:0015087">
    <property type="term" value="F:cobalt ion transmembrane transporter activity"/>
    <property type="evidence" value="ECO:0007669"/>
    <property type="project" value="TreeGrafter"/>
</dbReference>
<feature type="transmembrane region" description="Helical" evidence="9">
    <location>
        <begin position="603"/>
        <end position="623"/>
    </location>
</feature>
<dbReference type="GO" id="GO:0005886">
    <property type="term" value="C:plasma membrane"/>
    <property type="evidence" value="ECO:0007669"/>
    <property type="project" value="UniProtKB-SubCell"/>
</dbReference>
<dbReference type="InterPro" id="IPR045863">
    <property type="entry name" value="CorA_TM1_TM2"/>
</dbReference>
<evidence type="ECO:0000256" key="1">
    <source>
        <dbReference type="ARBA" id="ARBA00004651"/>
    </source>
</evidence>
<evidence type="ECO:0000256" key="3">
    <source>
        <dbReference type="ARBA" id="ARBA00022448"/>
    </source>
</evidence>
<evidence type="ECO:0000256" key="5">
    <source>
        <dbReference type="ARBA" id="ARBA00022692"/>
    </source>
</evidence>
<evidence type="ECO:0000313" key="10">
    <source>
        <dbReference type="EMBL" id="CDP35590.1"/>
    </source>
</evidence>
<dbReference type="InterPro" id="IPR045861">
    <property type="entry name" value="CorA_cytoplasmic_dom"/>
</dbReference>
<evidence type="ECO:0000256" key="7">
    <source>
        <dbReference type="ARBA" id="ARBA00023136"/>
    </source>
</evidence>
<keyword evidence="4" id="KW-1003">Cell membrane</keyword>
<gene>
    <name evidence="10" type="ORF">GNLVRS02_ARAD1C39006g</name>
</gene>
<comment type="similarity">
    <text evidence="2">Belongs to the CorA metal ion transporter (MIT) (TC 1.A.35) family.</text>
</comment>
<dbReference type="AlphaFoldDB" id="A0A060T3A0"/>
<dbReference type="SUPFAM" id="SSF144083">
    <property type="entry name" value="Magnesium transport protein CorA, transmembrane region"/>
    <property type="match status" value="1"/>
</dbReference>
<dbReference type="GO" id="GO:0015095">
    <property type="term" value="F:magnesium ion transmembrane transporter activity"/>
    <property type="evidence" value="ECO:0007669"/>
    <property type="project" value="TreeGrafter"/>
</dbReference>
<feature type="transmembrane region" description="Helical" evidence="9">
    <location>
        <begin position="571"/>
        <end position="591"/>
    </location>
</feature>
<keyword evidence="3" id="KW-0813">Transport</keyword>
<reference evidence="10" key="1">
    <citation type="submission" date="2014-02" db="EMBL/GenBank/DDBJ databases">
        <authorList>
            <person name="Genoscope - CEA"/>
        </authorList>
    </citation>
    <scope>NUCLEOTIDE SEQUENCE</scope>
    <source>
        <strain evidence="10">LS3</strain>
    </source>
</reference>
<comment type="subcellular location">
    <subcellularLocation>
        <location evidence="1">Cell membrane</location>
        <topology evidence="1">Multi-pass membrane protein</topology>
    </subcellularLocation>
</comment>
<dbReference type="Gene3D" id="3.30.460.20">
    <property type="entry name" value="CorA soluble domain-like"/>
    <property type="match status" value="1"/>
</dbReference>
<dbReference type="Pfam" id="PF01544">
    <property type="entry name" value="CorA"/>
    <property type="match status" value="1"/>
</dbReference>
<evidence type="ECO:0000256" key="6">
    <source>
        <dbReference type="ARBA" id="ARBA00022989"/>
    </source>
</evidence>
<dbReference type="Gene3D" id="1.20.58.340">
    <property type="entry name" value="Magnesium transport protein CorA, transmembrane region"/>
    <property type="match status" value="2"/>
</dbReference>
<dbReference type="PANTHER" id="PTHR46494">
    <property type="entry name" value="CORA FAMILY METAL ION TRANSPORTER (EUROFUNG)"/>
    <property type="match status" value="1"/>
</dbReference>
<evidence type="ECO:0000256" key="2">
    <source>
        <dbReference type="ARBA" id="ARBA00009765"/>
    </source>
</evidence>
<dbReference type="SUPFAM" id="SSF143865">
    <property type="entry name" value="CorA soluble domain-like"/>
    <property type="match status" value="1"/>
</dbReference>
<reference evidence="10" key="2">
    <citation type="submission" date="2014-06" db="EMBL/GenBank/DDBJ databases">
        <title>The complete genome of Blastobotrys (Arxula) adeninivorans LS3 - a yeast of biotechnological interest.</title>
        <authorList>
            <person name="Kunze G."/>
            <person name="Gaillardin C."/>
            <person name="Czernicka M."/>
            <person name="Durrens P."/>
            <person name="Martin T."/>
            <person name="Boer E."/>
            <person name="Gabaldon T."/>
            <person name="Cruz J."/>
            <person name="Talla E."/>
            <person name="Marck C."/>
            <person name="Goffeau A."/>
            <person name="Barbe V."/>
            <person name="Baret P."/>
            <person name="Baronian K."/>
            <person name="Beier S."/>
            <person name="Bleykasten C."/>
            <person name="Bode R."/>
            <person name="Casaregola S."/>
            <person name="Despons L."/>
            <person name="Fairhead C."/>
            <person name="Giersberg M."/>
            <person name="Gierski P."/>
            <person name="Hahnel U."/>
            <person name="Hartmann A."/>
            <person name="Jankowska D."/>
            <person name="Jubin C."/>
            <person name="Jung P."/>
            <person name="Lafontaine I."/>
            <person name="Leh-Louis V."/>
            <person name="Lemaire M."/>
            <person name="Marcet-Houben M."/>
            <person name="Mascher M."/>
            <person name="Morel G."/>
            <person name="Richard G.-F."/>
            <person name="Riechen J."/>
            <person name="Sacerdot C."/>
            <person name="Sarkar A."/>
            <person name="Savel G."/>
            <person name="Schacherer J."/>
            <person name="Sherman D."/>
            <person name="Straub M.-L."/>
            <person name="Stein N."/>
            <person name="Thierry A."/>
            <person name="Trautwein-Schult A."/>
            <person name="Westhof E."/>
            <person name="Worch S."/>
            <person name="Dujon B."/>
            <person name="Souciet J.-L."/>
            <person name="Wincker P."/>
            <person name="Scholz U."/>
            <person name="Neuveglise N."/>
        </authorList>
    </citation>
    <scope>NUCLEOTIDE SEQUENCE</scope>
    <source>
        <strain evidence="10">LS3</strain>
    </source>
</reference>
<keyword evidence="7 9" id="KW-0472">Membrane</keyword>
<organism evidence="10">
    <name type="scientific">Blastobotrys adeninivorans</name>
    <name type="common">Yeast</name>
    <name type="synonym">Arxula adeninivorans</name>
    <dbReference type="NCBI Taxonomy" id="409370"/>
    <lineage>
        <taxon>Eukaryota</taxon>
        <taxon>Fungi</taxon>
        <taxon>Dikarya</taxon>
        <taxon>Ascomycota</taxon>
        <taxon>Saccharomycotina</taxon>
        <taxon>Dipodascomycetes</taxon>
        <taxon>Dipodascales</taxon>
        <taxon>Trichomonascaceae</taxon>
        <taxon>Blastobotrys</taxon>
    </lineage>
</organism>
<name>A0A060T3A0_BLAAD</name>
<dbReference type="GO" id="GO:0000287">
    <property type="term" value="F:magnesium ion binding"/>
    <property type="evidence" value="ECO:0007669"/>
    <property type="project" value="TreeGrafter"/>
</dbReference>
<dbReference type="EMBL" id="HG937693">
    <property type="protein sequence ID" value="CDP35590.1"/>
    <property type="molecule type" value="Genomic_DNA"/>
</dbReference>
<evidence type="ECO:0000256" key="4">
    <source>
        <dbReference type="ARBA" id="ARBA00022475"/>
    </source>
</evidence>
<dbReference type="GO" id="GO:0050897">
    <property type="term" value="F:cobalt ion binding"/>
    <property type="evidence" value="ECO:0007669"/>
    <property type="project" value="TreeGrafter"/>
</dbReference>
<evidence type="ECO:0000256" key="9">
    <source>
        <dbReference type="SAM" id="Phobius"/>
    </source>
</evidence>
<keyword evidence="6 9" id="KW-1133">Transmembrane helix</keyword>
<evidence type="ECO:0000256" key="8">
    <source>
        <dbReference type="SAM" id="MobiDB-lite"/>
    </source>
</evidence>
<protein>
    <submittedName>
        <fullName evidence="10">ARAD1C39006p</fullName>
    </submittedName>
</protein>